<protein>
    <submittedName>
        <fullName evidence="1">Uncharacterized protein</fullName>
    </submittedName>
</protein>
<evidence type="ECO:0000313" key="2">
    <source>
        <dbReference type="Proteomes" id="UP000671995"/>
    </source>
</evidence>
<reference evidence="1" key="2">
    <citation type="journal article" date="2021" name="Microbiol. Resour. Announc.">
        <title>Complete Genome Sequences of Three Human Oral Treponema parvum Isolates.</title>
        <authorList>
            <person name="Zeng H."/>
            <person name="Watt R.M."/>
        </authorList>
    </citation>
    <scope>NUCLEOTIDE SEQUENCE</scope>
    <source>
        <strain evidence="1">ATCC 700773</strain>
    </source>
</reference>
<accession>A0A975F158</accession>
<name>A0A975F158_9SPIR</name>
<proteinExistence type="predicted"/>
<dbReference type="AlphaFoldDB" id="A0A975F158"/>
<reference evidence="1" key="1">
    <citation type="submission" date="2020-05" db="EMBL/GenBank/DDBJ databases">
        <authorList>
            <person name="Zeng H."/>
            <person name="Chan Y.K."/>
            <person name="Watt R.M."/>
        </authorList>
    </citation>
    <scope>NUCLEOTIDE SEQUENCE</scope>
    <source>
        <strain evidence="1">ATCC 700773</strain>
    </source>
</reference>
<dbReference type="EMBL" id="CP054257">
    <property type="protein sequence ID" value="QTQ12574.1"/>
    <property type="molecule type" value="Genomic_DNA"/>
</dbReference>
<dbReference type="RefSeq" id="WP_210117286.1">
    <property type="nucleotide sequence ID" value="NZ_CP054257.1"/>
</dbReference>
<dbReference type="Proteomes" id="UP000671995">
    <property type="component" value="Chromosome"/>
</dbReference>
<evidence type="ECO:0000313" key="1">
    <source>
        <dbReference type="EMBL" id="QTQ12574.1"/>
    </source>
</evidence>
<sequence>MFNIRMGIPEMKEFWDDLEKKVKAGIAKKNEVVLFEKLVSCFKKLSSDPKYPGLCTHDIEALTKRYEKRVWQSYLENAKPAAGRIFWVYGPNKSDITIIGLEPHPNDKKDAYRKITLSGMDNRDK</sequence>
<organism evidence="1 2">
    <name type="scientific">Treponema parvum</name>
    <dbReference type="NCBI Taxonomy" id="138851"/>
    <lineage>
        <taxon>Bacteria</taxon>
        <taxon>Pseudomonadati</taxon>
        <taxon>Spirochaetota</taxon>
        <taxon>Spirochaetia</taxon>
        <taxon>Spirochaetales</taxon>
        <taxon>Treponemataceae</taxon>
        <taxon>Treponema</taxon>
    </lineage>
</organism>
<gene>
    <name evidence="1" type="ORF">HRI96_10420</name>
</gene>